<dbReference type="GO" id="GO:0005737">
    <property type="term" value="C:cytoplasm"/>
    <property type="evidence" value="ECO:0007669"/>
    <property type="project" value="TreeGrafter"/>
</dbReference>
<keyword evidence="3" id="KW-1185">Reference proteome</keyword>
<evidence type="ECO:0000256" key="1">
    <source>
        <dbReference type="ARBA" id="ARBA00009952"/>
    </source>
</evidence>
<comment type="similarity">
    <text evidence="1">Belongs to the FAM136 family.</text>
</comment>
<dbReference type="Pfam" id="PF05811">
    <property type="entry name" value="DUF842"/>
    <property type="match status" value="1"/>
</dbReference>
<sequence length="139" mass="15585">EMEATQTRVKAAVDEMLDGVDKSYLRDMQKAMFNCSSKCCDDKKGAREGVQMCIEKCNQPMMKAQRVLEAELEQMQGSLSRCAMTCYDKLVNEFGPDQSKYTPDMMASFTGKLDKCVAVCADDHIKLLPSVKSRFAKSL</sequence>
<gene>
    <name evidence="2" type="ORF">PFISCL1PPCAC_12521</name>
</gene>
<name>A0AAV5VS71_9BILA</name>
<dbReference type="InterPro" id="IPR008560">
    <property type="entry name" value="DUF842_euk"/>
</dbReference>
<organism evidence="2 3">
    <name type="scientific">Pristionchus fissidentatus</name>
    <dbReference type="NCBI Taxonomy" id="1538716"/>
    <lineage>
        <taxon>Eukaryota</taxon>
        <taxon>Metazoa</taxon>
        <taxon>Ecdysozoa</taxon>
        <taxon>Nematoda</taxon>
        <taxon>Chromadorea</taxon>
        <taxon>Rhabditida</taxon>
        <taxon>Rhabditina</taxon>
        <taxon>Diplogasteromorpha</taxon>
        <taxon>Diplogasteroidea</taxon>
        <taxon>Neodiplogasteridae</taxon>
        <taxon>Pristionchus</taxon>
    </lineage>
</organism>
<accession>A0AAV5VS71</accession>
<dbReference type="PANTHER" id="PTHR21096:SF0">
    <property type="entry name" value="PROTEIN FAM136A"/>
    <property type="match status" value="1"/>
</dbReference>
<comment type="caution">
    <text evidence="2">The sequence shown here is derived from an EMBL/GenBank/DDBJ whole genome shotgun (WGS) entry which is preliminary data.</text>
</comment>
<feature type="non-terminal residue" evidence="2">
    <location>
        <position position="1"/>
    </location>
</feature>
<dbReference type="Proteomes" id="UP001432322">
    <property type="component" value="Unassembled WGS sequence"/>
</dbReference>
<dbReference type="AlphaFoldDB" id="A0AAV5VS71"/>
<dbReference type="EMBL" id="BTSY01000003">
    <property type="protein sequence ID" value="GMT21224.1"/>
    <property type="molecule type" value="Genomic_DNA"/>
</dbReference>
<evidence type="ECO:0000313" key="2">
    <source>
        <dbReference type="EMBL" id="GMT21224.1"/>
    </source>
</evidence>
<evidence type="ECO:0008006" key="4">
    <source>
        <dbReference type="Google" id="ProtNLM"/>
    </source>
</evidence>
<protein>
    <recommendedName>
        <fullName evidence="4">Protein FAM136A</fullName>
    </recommendedName>
</protein>
<dbReference type="PANTHER" id="PTHR21096">
    <property type="entry name" value="PROTEIN FAM136A"/>
    <property type="match status" value="1"/>
</dbReference>
<reference evidence="2" key="1">
    <citation type="submission" date="2023-10" db="EMBL/GenBank/DDBJ databases">
        <title>Genome assembly of Pristionchus species.</title>
        <authorList>
            <person name="Yoshida K."/>
            <person name="Sommer R.J."/>
        </authorList>
    </citation>
    <scope>NUCLEOTIDE SEQUENCE</scope>
    <source>
        <strain evidence="2">RS5133</strain>
    </source>
</reference>
<proteinExistence type="inferred from homology"/>
<evidence type="ECO:0000313" key="3">
    <source>
        <dbReference type="Proteomes" id="UP001432322"/>
    </source>
</evidence>